<evidence type="ECO:0000313" key="14">
    <source>
        <dbReference type="Ensembl" id="ENSOANP00000017823.2"/>
    </source>
</evidence>
<dbReference type="Bgee" id="ENSOANG00000011249">
    <property type="expression patterns" value="Expressed in liver and 6 other cell types or tissues"/>
</dbReference>
<comment type="similarity">
    <text evidence="2 10">Belongs to the acid sphingomyelinase family.</text>
</comment>
<keyword evidence="4 10" id="KW-0479">Metal-binding</keyword>
<dbReference type="PANTHER" id="PTHR10340">
    <property type="entry name" value="SPHINGOMYELIN PHOSPHODIESTERASE"/>
    <property type="match status" value="1"/>
</dbReference>
<keyword evidence="6 10" id="KW-0378">Hydrolase</keyword>
<feature type="binding site" evidence="11">
    <location>
        <position position="93"/>
    </location>
    <ligand>
        <name>Zn(2+)</name>
        <dbReference type="ChEBI" id="CHEBI:29105"/>
        <label>2</label>
    </ligand>
</feature>
<reference evidence="14" key="1">
    <citation type="submission" date="2025-08" db="UniProtKB">
        <authorList>
            <consortium name="Ensembl"/>
        </authorList>
    </citation>
    <scope>IDENTIFICATION</scope>
    <source>
        <strain evidence="14">Glennie</strain>
    </source>
</reference>
<dbReference type="GeneTree" id="ENSGT00950000183182"/>
<keyword evidence="15" id="KW-1185">Reference proteome</keyword>
<dbReference type="GO" id="GO:0005886">
    <property type="term" value="C:plasma membrane"/>
    <property type="evidence" value="ECO:0007669"/>
    <property type="project" value="Ensembl"/>
</dbReference>
<keyword evidence="3 10" id="KW-0964">Secreted</keyword>
<dbReference type="Pfam" id="PF19272">
    <property type="entry name" value="ASMase_C"/>
    <property type="match status" value="1"/>
</dbReference>
<dbReference type="RefSeq" id="XP_028936049.1">
    <property type="nucleotide sequence ID" value="XM_029080216.1"/>
</dbReference>
<protein>
    <recommendedName>
        <fullName evidence="10">Acid sphingomyelinase-like phosphodiesterase</fullName>
    </recommendedName>
</protein>
<evidence type="ECO:0000259" key="12">
    <source>
        <dbReference type="Pfam" id="PF00149"/>
    </source>
</evidence>
<evidence type="ECO:0000256" key="2">
    <source>
        <dbReference type="ARBA" id="ARBA00008234"/>
    </source>
</evidence>
<dbReference type="GO" id="GO:0008270">
    <property type="term" value="F:zinc ion binding"/>
    <property type="evidence" value="ECO:0007669"/>
    <property type="project" value="Ensembl"/>
</dbReference>
<dbReference type="SUPFAM" id="SSF56300">
    <property type="entry name" value="Metallo-dependent phosphatases"/>
    <property type="match status" value="1"/>
</dbReference>
<dbReference type="KEGG" id="oaa:100091624"/>
<dbReference type="InParanoid" id="F7DYH6"/>
<dbReference type="InterPro" id="IPR017064">
    <property type="entry name" value="ASM-like_Pdiesterase_prd"/>
</dbReference>
<evidence type="ECO:0000256" key="9">
    <source>
        <dbReference type="ARBA" id="ARBA00023180"/>
    </source>
</evidence>
<dbReference type="eggNOG" id="KOG3770">
    <property type="taxonomic scope" value="Eukaryota"/>
</dbReference>
<feature type="signal peptide" evidence="10">
    <location>
        <begin position="1"/>
        <end position="18"/>
    </location>
</feature>
<evidence type="ECO:0000256" key="7">
    <source>
        <dbReference type="ARBA" id="ARBA00022833"/>
    </source>
</evidence>
<evidence type="ECO:0000256" key="8">
    <source>
        <dbReference type="ARBA" id="ARBA00023157"/>
    </source>
</evidence>
<dbReference type="FunFam" id="3.60.21.10:FF:000143">
    <property type="entry name" value="Acid sphingomyelinase-like phosphodiesterase"/>
    <property type="match status" value="1"/>
</dbReference>
<dbReference type="Gene3D" id="3.60.21.10">
    <property type="match status" value="1"/>
</dbReference>
<feature type="binding site" evidence="11">
    <location>
        <position position="30"/>
    </location>
    <ligand>
        <name>Zn(2+)</name>
        <dbReference type="ChEBI" id="CHEBI:29105"/>
        <label>1</label>
    </ligand>
</feature>
<evidence type="ECO:0000256" key="5">
    <source>
        <dbReference type="ARBA" id="ARBA00022729"/>
    </source>
</evidence>
<dbReference type="HOGENOM" id="CLU_014743_0_2_1"/>
<dbReference type="PANTHER" id="PTHR10340:SF25">
    <property type="entry name" value="ACID SPHINGOMYELINASE-LIKE PHOSPHODIESTERASE 3B"/>
    <property type="match status" value="1"/>
</dbReference>
<dbReference type="InterPro" id="IPR045473">
    <property type="entry name" value="ASM_C"/>
</dbReference>
<dbReference type="OMA" id="GNFWHIT"/>
<feature type="binding site" evidence="11">
    <location>
        <position position="277"/>
    </location>
    <ligand>
        <name>Zn(2+)</name>
        <dbReference type="ChEBI" id="CHEBI:29105"/>
        <label>2</label>
    </ligand>
</feature>
<dbReference type="Pfam" id="PF00149">
    <property type="entry name" value="Metallophos"/>
    <property type="match status" value="1"/>
</dbReference>
<dbReference type="GO" id="GO:0004767">
    <property type="term" value="F:sphingomyelin phosphodiesterase activity"/>
    <property type="evidence" value="ECO:0007669"/>
    <property type="project" value="InterPro"/>
</dbReference>
<dbReference type="InterPro" id="IPR041805">
    <property type="entry name" value="ASMase/PPN1_MPP"/>
</dbReference>
<feature type="binding site" evidence="11">
    <location>
        <position position="134"/>
    </location>
    <ligand>
        <name>Zn(2+)</name>
        <dbReference type="ChEBI" id="CHEBI:29105"/>
        <label>2</label>
    </ligand>
</feature>
<evidence type="ECO:0000256" key="6">
    <source>
        <dbReference type="ARBA" id="ARBA00022801"/>
    </source>
</evidence>
<accession>F7DYH6</accession>
<feature type="binding site" evidence="11">
    <location>
        <position position="236"/>
    </location>
    <ligand>
        <name>Zn(2+)</name>
        <dbReference type="ChEBI" id="CHEBI:29105"/>
        <label>2</label>
    </ligand>
</feature>
<dbReference type="CTD" id="27293"/>
<feature type="binding site" evidence="11">
    <location>
        <position position="28"/>
    </location>
    <ligand>
        <name>Zn(2+)</name>
        <dbReference type="ChEBI" id="CHEBI:29105"/>
        <label>1</label>
    </ligand>
</feature>
<dbReference type="STRING" id="9258.ENSOANP00000017823"/>
<sequence length="454" mass="50925">MDLSTFLLWLLACGASRASPGQFWHISDLHLDPDYQVSQDPLQVCPSAGSQPVPNAGKWGSYLCDAPWALLNSSIHAMRDILPQPDFILWTGDDTPHVPDEKLGEDSVLKIVGNLTNLIRKVFPGTKVYPALGNHDFHPKNQFPAGPSCIYDRVADLWQPWLLNESISSFRTGAFYSERLTGPGATGRMVVLNTNLYYNKNQQTEGLRDPGDQFRWLDELLTNASHHGEKVFIAGHVPPGYFEKKRSQAWFREPFSQRYVELVRKHHGVIAGQFFGHHHTDSFRMFYDLAGVPISVMFLTPGVTPWKTTLPGVDNGANNPAIRVWEYDRATLRLQDTVTYYFNLSQSAAGSPPRWEEEYRLTRAYQVQNASPSSMQTVLEQITNDDRHLQCYYRFNSVSYDMTPCDAGCRVDHICAIREVDPAGYTACLGAAGAAFSLLDRALLPLALLASLLV</sequence>
<dbReference type="GO" id="GO:0006685">
    <property type="term" value="P:sphingomyelin catabolic process"/>
    <property type="evidence" value="ECO:0007669"/>
    <property type="project" value="InterPro"/>
</dbReference>
<comment type="subcellular location">
    <subcellularLocation>
        <location evidence="1">Secreted</location>
    </subcellularLocation>
</comment>
<keyword evidence="8" id="KW-1015">Disulfide bond</keyword>
<feature type="chain" id="PRO_5028557437" description="Acid sphingomyelinase-like phosphodiesterase" evidence="10">
    <location>
        <begin position="19"/>
        <end position="454"/>
    </location>
</feature>
<dbReference type="GO" id="GO:0050728">
    <property type="term" value="P:negative regulation of inflammatory response"/>
    <property type="evidence" value="ECO:0007669"/>
    <property type="project" value="Ensembl"/>
</dbReference>
<evidence type="ECO:0000313" key="15">
    <source>
        <dbReference type="Proteomes" id="UP000002279"/>
    </source>
</evidence>
<feature type="domain" description="Calcineurin-like phosphoesterase" evidence="12">
    <location>
        <begin position="23"/>
        <end position="280"/>
    </location>
</feature>
<reference evidence="14" key="2">
    <citation type="submission" date="2025-09" db="UniProtKB">
        <authorList>
            <consortium name="Ensembl"/>
        </authorList>
    </citation>
    <scope>IDENTIFICATION</scope>
    <source>
        <strain evidence="14">Glennie</strain>
    </source>
</reference>
<evidence type="ECO:0000256" key="11">
    <source>
        <dbReference type="PIRSR" id="PIRSR036767-51"/>
    </source>
</evidence>
<dbReference type="PIRSF" id="PIRSF036767">
    <property type="entry name" value="ASM-like_PDE"/>
    <property type="match status" value="1"/>
</dbReference>
<dbReference type="GO" id="GO:0008081">
    <property type="term" value="F:phosphoric diester hydrolase activity"/>
    <property type="evidence" value="ECO:0000318"/>
    <property type="project" value="GO_Central"/>
</dbReference>
<comment type="cofactor">
    <cofactor evidence="11">
        <name>Zn(2+)</name>
        <dbReference type="ChEBI" id="CHEBI:29105"/>
    </cofactor>
    <text evidence="11">Binds 2 Zn(2+) per subunit.</text>
</comment>
<dbReference type="GO" id="GO:0005615">
    <property type="term" value="C:extracellular space"/>
    <property type="evidence" value="ECO:0000318"/>
    <property type="project" value="GO_Central"/>
</dbReference>
<evidence type="ECO:0000256" key="10">
    <source>
        <dbReference type="PIRNR" id="PIRNR036767"/>
    </source>
</evidence>
<gene>
    <name evidence="14" type="primary">SMPDL3B</name>
</gene>
<organism evidence="14 15">
    <name type="scientific">Ornithorhynchus anatinus</name>
    <name type="common">Duckbill platypus</name>
    <dbReference type="NCBI Taxonomy" id="9258"/>
    <lineage>
        <taxon>Eukaryota</taxon>
        <taxon>Metazoa</taxon>
        <taxon>Chordata</taxon>
        <taxon>Craniata</taxon>
        <taxon>Vertebrata</taxon>
        <taxon>Euteleostomi</taxon>
        <taxon>Mammalia</taxon>
        <taxon>Monotremata</taxon>
        <taxon>Ornithorhynchidae</taxon>
        <taxon>Ornithorhynchus</taxon>
    </lineage>
</organism>
<dbReference type="GeneID" id="100091624"/>
<dbReference type="InterPro" id="IPR004843">
    <property type="entry name" value="Calcineurin-like_PHP"/>
</dbReference>
<dbReference type="InterPro" id="IPR029052">
    <property type="entry name" value="Metallo-depent_PP-like"/>
</dbReference>
<dbReference type="AlphaFoldDB" id="F7DYH6"/>
<evidence type="ECO:0000259" key="13">
    <source>
        <dbReference type="Pfam" id="PF19272"/>
    </source>
</evidence>
<dbReference type="GO" id="GO:0034122">
    <property type="term" value="P:negative regulation of toll-like receptor signaling pathway"/>
    <property type="evidence" value="ECO:0007669"/>
    <property type="project" value="Ensembl"/>
</dbReference>
<dbReference type="Proteomes" id="UP000002279">
    <property type="component" value="Unplaced"/>
</dbReference>
<evidence type="ECO:0000256" key="4">
    <source>
        <dbReference type="ARBA" id="ARBA00022723"/>
    </source>
</evidence>
<keyword evidence="5 10" id="KW-0732">Signal</keyword>
<evidence type="ECO:0000256" key="3">
    <source>
        <dbReference type="ARBA" id="ARBA00022525"/>
    </source>
</evidence>
<dbReference type="Ensembl" id="ENSOANT00000017826.3">
    <property type="protein sequence ID" value="ENSOANP00000017823.2"/>
    <property type="gene ID" value="ENSOANG00000011249.3"/>
</dbReference>
<feature type="binding site" evidence="11">
    <location>
        <position position="279"/>
    </location>
    <ligand>
        <name>Zn(2+)</name>
        <dbReference type="ChEBI" id="CHEBI:29105"/>
        <label>1</label>
    </ligand>
</feature>
<feature type="binding site" evidence="11">
    <location>
        <position position="93"/>
    </location>
    <ligand>
        <name>Zn(2+)</name>
        <dbReference type="ChEBI" id="CHEBI:29105"/>
        <label>1</label>
    </ligand>
</feature>
<keyword evidence="9" id="KW-0325">Glycoprotein</keyword>
<feature type="domain" description="Sphingomyelin phosphodiesterase C-terminal" evidence="13">
    <location>
        <begin position="293"/>
        <end position="430"/>
    </location>
</feature>
<dbReference type="OrthoDB" id="348678at2759"/>
<name>F7DYH6_ORNAN</name>
<dbReference type="FunCoup" id="F7DYH6">
    <property type="interactions" value="255"/>
</dbReference>
<proteinExistence type="inferred from homology"/>
<keyword evidence="7 10" id="KW-0862">Zinc</keyword>
<dbReference type="CDD" id="cd00842">
    <property type="entry name" value="MPP_ASMase"/>
    <property type="match status" value="1"/>
</dbReference>
<evidence type="ECO:0000256" key="1">
    <source>
        <dbReference type="ARBA" id="ARBA00004613"/>
    </source>
</evidence>